<dbReference type="PROSITE" id="PS51195">
    <property type="entry name" value="Q_MOTIF"/>
    <property type="match status" value="1"/>
</dbReference>
<evidence type="ECO:0000256" key="4">
    <source>
        <dbReference type="ARBA" id="ARBA00022806"/>
    </source>
</evidence>
<gene>
    <name evidence="11" type="ORF">Cfor_07343</name>
</gene>
<dbReference type="InParanoid" id="A0A6L2PJT6"/>
<dbReference type="Gene3D" id="3.40.50.300">
    <property type="entry name" value="P-loop containing nucleotide triphosphate hydrolases"/>
    <property type="match status" value="2"/>
</dbReference>
<protein>
    <recommendedName>
        <fullName evidence="1">RNA helicase</fullName>
        <ecNumber evidence="1">3.6.4.13</ecNumber>
    </recommendedName>
</protein>
<keyword evidence="12" id="KW-1185">Reference proteome</keyword>
<dbReference type="OrthoDB" id="434041at2759"/>
<dbReference type="SMART" id="SM00490">
    <property type="entry name" value="HELICc"/>
    <property type="match status" value="1"/>
</dbReference>
<evidence type="ECO:0000313" key="11">
    <source>
        <dbReference type="EMBL" id="GFG32803.1"/>
    </source>
</evidence>
<comment type="caution">
    <text evidence="11">The sequence shown here is derived from an EMBL/GenBank/DDBJ whole genome shotgun (WGS) entry which is preliminary data.</text>
</comment>
<name>A0A6L2PJT6_COPFO</name>
<dbReference type="GO" id="GO:0003724">
    <property type="term" value="F:RNA helicase activity"/>
    <property type="evidence" value="ECO:0007669"/>
    <property type="project" value="UniProtKB-EC"/>
</dbReference>
<dbReference type="InterPro" id="IPR014014">
    <property type="entry name" value="RNA_helicase_DEAD_Q_motif"/>
</dbReference>
<dbReference type="SMART" id="SM00487">
    <property type="entry name" value="DEXDc"/>
    <property type="match status" value="1"/>
</dbReference>
<keyword evidence="5" id="KW-0067">ATP-binding</keyword>
<proteinExistence type="predicted"/>
<evidence type="ECO:0000256" key="2">
    <source>
        <dbReference type="ARBA" id="ARBA00022741"/>
    </source>
</evidence>
<dbReference type="PROSITE" id="PS51192">
    <property type="entry name" value="HELICASE_ATP_BIND_1"/>
    <property type="match status" value="1"/>
</dbReference>
<dbReference type="InterPro" id="IPR000629">
    <property type="entry name" value="RNA-helicase_DEAD-box_CS"/>
</dbReference>
<dbReference type="Pfam" id="PF00270">
    <property type="entry name" value="DEAD"/>
    <property type="match status" value="1"/>
</dbReference>
<keyword evidence="2" id="KW-0547">Nucleotide-binding</keyword>
<dbReference type="InterPro" id="IPR014001">
    <property type="entry name" value="Helicase_ATP-bd"/>
</dbReference>
<feature type="domain" description="DEAD-box RNA helicase Q" evidence="10">
    <location>
        <begin position="24"/>
        <end position="52"/>
    </location>
</feature>
<sequence length="808" mass="90193">MPRQTAHVLEDKPRTQDVFINEDVDFTGMLLSELTLKGLHKSGFRKPSPIQLKAIPLGRCGFDLVVQAKSGTGKTCVFTVVALEMLVVSSRSLQVLILAPTREIAVQIEQVMTDVGSEMKGLKVHSFIGGLPLEEDKQKLHHCHIAVGSPGRVKHLIQMGYLKTSNIRLFVLDEADKLMEPAFQKDINYIFSVLPTNKQMMALSATYPGKLDMFLSRYMRSPANVNLGPEGPILLGLKQFVYLVHPHLNPMVQMNYKVEALLHILSSVSFKQCLVFSNYQTRAQSICNQLKTVGWAAIWLTGGQEQHHRLEAVASLREFRCRVLLSTDLTARGIDAENVNLVINLDIPHSSATYLHRIGRAGRYGSHGIAISLVADGTELGHFRKMLGTIGESMSVAKLPSNVTSIDLWHCDVSSFEEMWGIAPGRDAKDCKGDTLDSGDKNFGSGGVKKKVGKHMNGLCNDKKLENEGKLHGKLNGIWHLHDEQVRKTSATDLAKEMGKISLLGDEAKCENKTAEKLALCDLATKLTQGTDVIVKLNTYEDLSSQLGNFSEDTNTHDANCSRKEAATLSSETDLSKVVCDMIQEDISVTSKKLKEETSNWSTDDLLRHLADGRPWPVTEADSSRAPQNQRLCYPHVGGSKDLEARKETVLSRKILGHSKNDSNSNFSCNDHASMYDDSSDSTSSVEQNGPRSEASSSCSEESDYETSIPESASPEFCRRRGKCSLRNYTNVQNSVDCCTYPRICSCSDCSDYYKWRNNCQEQYSDFDLCEFGCDVEVNGYYSMWKMHVQQIRQYIQCTEYWKYMFSK</sequence>
<organism evidence="11 12">
    <name type="scientific">Coptotermes formosanus</name>
    <name type="common">Formosan subterranean termite</name>
    <dbReference type="NCBI Taxonomy" id="36987"/>
    <lineage>
        <taxon>Eukaryota</taxon>
        <taxon>Metazoa</taxon>
        <taxon>Ecdysozoa</taxon>
        <taxon>Arthropoda</taxon>
        <taxon>Hexapoda</taxon>
        <taxon>Insecta</taxon>
        <taxon>Pterygota</taxon>
        <taxon>Neoptera</taxon>
        <taxon>Polyneoptera</taxon>
        <taxon>Dictyoptera</taxon>
        <taxon>Blattodea</taxon>
        <taxon>Blattoidea</taxon>
        <taxon>Termitoidae</taxon>
        <taxon>Rhinotermitidae</taxon>
        <taxon>Coptotermes</taxon>
    </lineage>
</organism>
<feature type="short sequence motif" description="Q motif" evidence="6">
    <location>
        <begin position="24"/>
        <end position="52"/>
    </location>
</feature>
<dbReference type="AlphaFoldDB" id="A0A6L2PJT6"/>
<accession>A0A6L2PJT6</accession>
<dbReference type="InterPro" id="IPR050079">
    <property type="entry name" value="DEAD_box_RNA_helicase"/>
</dbReference>
<dbReference type="CDD" id="cd17943">
    <property type="entry name" value="DEADc_DDX20"/>
    <property type="match status" value="1"/>
</dbReference>
<evidence type="ECO:0000256" key="7">
    <source>
        <dbReference type="SAM" id="MobiDB-lite"/>
    </source>
</evidence>
<reference evidence="12" key="1">
    <citation type="submission" date="2020-01" db="EMBL/GenBank/DDBJ databases">
        <title>Draft genome sequence of the Termite Coptotermes fromosanus.</title>
        <authorList>
            <person name="Itakura S."/>
            <person name="Yosikawa Y."/>
            <person name="Umezawa K."/>
        </authorList>
    </citation>
    <scope>NUCLEOTIDE SEQUENCE [LARGE SCALE GENOMIC DNA]</scope>
</reference>
<dbReference type="EMBL" id="BLKM01008216">
    <property type="protein sequence ID" value="GFG32803.1"/>
    <property type="molecule type" value="Genomic_DNA"/>
</dbReference>
<evidence type="ECO:0000256" key="1">
    <source>
        <dbReference type="ARBA" id="ARBA00012552"/>
    </source>
</evidence>
<dbReference type="GO" id="GO:0005524">
    <property type="term" value="F:ATP binding"/>
    <property type="evidence" value="ECO:0007669"/>
    <property type="project" value="UniProtKB-KW"/>
</dbReference>
<evidence type="ECO:0000259" key="10">
    <source>
        <dbReference type="PROSITE" id="PS51195"/>
    </source>
</evidence>
<dbReference type="GO" id="GO:0005829">
    <property type="term" value="C:cytosol"/>
    <property type="evidence" value="ECO:0007669"/>
    <property type="project" value="TreeGrafter"/>
</dbReference>
<feature type="domain" description="Helicase ATP-binding" evidence="8">
    <location>
        <begin position="55"/>
        <end position="225"/>
    </location>
</feature>
<evidence type="ECO:0000256" key="3">
    <source>
        <dbReference type="ARBA" id="ARBA00022801"/>
    </source>
</evidence>
<feature type="region of interest" description="Disordered" evidence="7">
    <location>
        <begin position="676"/>
        <end position="708"/>
    </location>
</feature>
<evidence type="ECO:0000313" key="12">
    <source>
        <dbReference type="Proteomes" id="UP000502823"/>
    </source>
</evidence>
<evidence type="ECO:0000256" key="5">
    <source>
        <dbReference type="ARBA" id="ARBA00022840"/>
    </source>
</evidence>
<dbReference type="EC" id="3.6.4.13" evidence="1"/>
<dbReference type="InterPro" id="IPR027417">
    <property type="entry name" value="P-loop_NTPase"/>
</dbReference>
<evidence type="ECO:0000256" key="6">
    <source>
        <dbReference type="PROSITE-ProRule" id="PRU00552"/>
    </source>
</evidence>
<keyword evidence="3" id="KW-0378">Hydrolase</keyword>
<dbReference type="CDD" id="cd18787">
    <property type="entry name" value="SF2_C_DEAD"/>
    <property type="match status" value="1"/>
</dbReference>
<evidence type="ECO:0000259" key="9">
    <source>
        <dbReference type="PROSITE" id="PS51194"/>
    </source>
</evidence>
<dbReference type="GO" id="GO:0010468">
    <property type="term" value="P:regulation of gene expression"/>
    <property type="evidence" value="ECO:0007669"/>
    <property type="project" value="UniProtKB-ARBA"/>
</dbReference>
<keyword evidence="4" id="KW-0347">Helicase</keyword>
<dbReference type="InterPro" id="IPR011545">
    <property type="entry name" value="DEAD/DEAH_box_helicase_dom"/>
</dbReference>
<feature type="region of interest" description="Disordered" evidence="7">
    <location>
        <begin position="618"/>
        <end position="638"/>
    </location>
</feature>
<dbReference type="Proteomes" id="UP000502823">
    <property type="component" value="Unassembled WGS sequence"/>
</dbReference>
<dbReference type="PROSITE" id="PS00039">
    <property type="entry name" value="DEAD_ATP_HELICASE"/>
    <property type="match status" value="1"/>
</dbReference>
<dbReference type="PANTHER" id="PTHR47959:SF1">
    <property type="entry name" value="ATP-DEPENDENT RNA HELICASE DBPA"/>
    <property type="match status" value="1"/>
</dbReference>
<dbReference type="InterPro" id="IPR001650">
    <property type="entry name" value="Helicase_C-like"/>
</dbReference>
<dbReference type="GO" id="GO:0003676">
    <property type="term" value="F:nucleic acid binding"/>
    <property type="evidence" value="ECO:0007669"/>
    <property type="project" value="InterPro"/>
</dbReference>
<dbReference type="PROSITE" id="PS51194">
    <property type="entry name" value="HELICASE_CTER"/>
    <property type="match status" value="1"/>
</dbReference>
<dbReference type="Pfam" id="PF00271">
    <property type="entry name" value="Helicase_C"/>
    <property type="match status" value="1"/>
</dbReference>
<dbReference type="GO" id="GO:0016787">
    <property type="term" value="F:hydrolase activity"/>
    <property type="evidence" value="ECO:0007669"/>
    <property type="project" value="UniProtKB-KW"/>
</dbReference>
<evidence type="ECO:0000259" key="8">
    <source>
        <dbReference type="PROSITE" id="PS51192"/>
    </source>
</evidence>
<dbReference type="PANTHER" id="PTHR47959">
    <property type="entry name" value="ATP-DEPENDENT RNA HELICASE RHLE-RELATED"/>
    <property type="match status" value="1"/>
</dbReference>
<feature type="domain" description="Helicase C-terminal" evidence="9">
    <location>
        <begin position="257"/>
        <end position="407"/>
    </location>
</feature>
<dbReference type="SUPFAM" id="SSF52540">
    <property type="entry name" value="P-loop containing nucleoside triphosphate hydrolases"/>
    <property type="match status" value="1"/>
</dbReference>